<evidence type="ECO:0000313" key="4">
    <source>
        <dbReference type="Proteomes" id="UP000016566"/>
    </source>
</evidence>
<reference evidence="3" key="1">
    <citation type="journal article" date="2013" name="Genome Announc.">
        <title>Draft Genome Sequence of Loktanella cinnabarina LL-001T, Isolated from Deep-Sea Floor Sediment.</title>
        <authorList>
            <person name="Nishi S."/>
            <person name="Tsubouchi T."/>
            <person name="Takaki Y."/>
            <person name="Koyanagi R."/>
            <person name="Satoh N."/>
            <person name="Maruyama T."/>
            <person name="Hatada Y."/>
        </authorList>
    </citation>
    <scope>NUCLEOTIDE SEQUENCE [LARGE SCALE GENOMIC DNA]</scope>
    <source>
        <strain evidence="3">LL-001</strain>
    </source>
</reference>
<protein>
    <submittedName>
        <fullName evidence="3">Uncharacterized protein</fullName>
    </submittedName>
</protein>
<sequence length="524" mass="55449">MTRAARLLLVTTAIAALAQPGAAQQDATGGEPLSAIDWLSRSVALPDTTAPGPDTEEPPVADSAAAPQVSVRPLDSASPDSVGLVGPRVSGLPRHLWSASEQDRLIALIEAQPLDTLPALEALLQLLMVAEADPPTDADGRGALFLARIDRLLEMGALDPAAELLQEAGPDDPERFRRWFDTALLTGSENAACRAMRNKPAIAPTWPARIFCLAREGDWQAAALTLNSARALAEVTDAEDAMLSRFLDPDLYEGEPPLEAPERVTPLVYRLREAVGEAMPAASLPRAFSHADLRPTKAWRAQIEAAERLARHGAIEPARLFGIYTARVPAASGGLWDRAAAIQGFDTALRAGDTGKVAQTLPPAWEAMHDARLQSAFAQHYGPDLVGVDLPGKTTRIAQEMALLGPDYEAAAQPLEAATPRDALLSALARGVPEDARPDPAPDDPIPLALLDGFSDRSPPAGLSTMIDEGRLGEAILTATLLIEQGRTGDTGALADGLATLRAVGMEDTARRVALQLLLLERSS</sequence>
<feature type="chain" id="PRO_5004638020" evidence="2">
    <location>
        <begin position="19"/>
        <end position="524"/>
    </location>
</feature>
<comment type="caution">
    <text evidence="3">The sequence shown here is derived from an EMBL/GenBank/DDBJ whole genome shotgun (WGS) entry which is preliminary data.</text>
</comment>
<dbReference type="eggNOG" id="ENOG502Z7WE">
    <property type="taxonomic scope" value="Bacteria"/>
</dbReference>
<feature type="signal peptide" evidence="2">
    <location>
        <begin position="1"/>
        <end position="18"/>
    </location>
</feature>
<evidence type="ECO:0000256" key="1">
    <source>
        <dbReference type="SAM" id="MobiDB-lite"/>
    </source>
</evidence>
<name>U3AJM3_9RHOB</name>
<feature type="region of interest" description="Disordered" evidence="1">
    <location>
        <begin position="44"/>
        <end position="82"/>
    </location>
</feature>
<keyword evidence="2" id="KW-0732">Signal</keyword>
<dbReference type="AlphaFoldDB" id="U3AJM3"/>
<gene>
    <name evidence="3" type="ORF">MBELCI_1040</name>
</gene>
<proteinExistence type="predicted"/>
<evidence type="ECO:0000313" key="3">
    <source>
        <dbReference type="EMBL" id="GAD54988.1"/>
    </source>
</evidence>
<keyword evidence="4" id="KW-1185">Reference proteome</keyword>
<organism evidence="3 4">
    <name type="scientific">Limimaricola cinnabarinus LL-001</name>
    <dbReference type="NCBI Taxonomy" id="1337093"/>
    <lineage>
        <taxon>Bacteria</taxon>
        <taxon>Pseudomonadati</taxon>
        <taxon>Pseudomonadota</taxon>
        <taxon>Alphaproteobacteria</taxon>
        <taxon>Rhodobacterales</taxon>
        <taxon>Paracoccaceae</taxon>
        <taxon>Limimaricola</taxon>
    </lineage>
</organism>
<dbReference type="RefSeq" id="WP_021693096.1">
    <property type="nucleotide sequence ID" value="NZ_BATB01000008.1"/>
</dbReference>
<dbReference type="Proteomes" id="UP000016566">
    <property type="component" value="Unassembled WGS sequence"/>
</dbReference>
<accession>U3AJM3</accession>
<evidence type="ECO:0000256" key="2">
    <source>
        <dbReference type="SAM" id="SignalP"/>
    </source>
</evidence>
<dbReference type="STRING" id="1337093.MBELCI_1040"/>
<dbReference type="EMBL" id="BATB01000008">
    <property type="protein sequence ID" value="GAD54988.1"/>
    <property type="molecule type" value="Genomic_DNA"/>
</dbReference>